<evidence type="ECO:0000313" key="1">
    <source>
        <dbReference type="EMBL" id="CCA18929.1"/>
    </source>
</evidence>
<proteinExistence type="predicted"/>
<reference evidence="1" key="2">
    <citation type="submission" date="2011-02" db="EMBL/GenBank/DDBJ databases">
        <authorList>
            <person name="MacLean D."/>
        </authorList>
    </citation>
    <scope>NUCLEOTIDE SEQUENCE</scope>
</reference>
<dbReference type="Gene3D" id="3.60.10.10">
    <property type="entry name" value="Endonuclease/exonuclease/phosphatase"/>
    <property type="match status" value="1"/>
</dbReference>
<reference evidence="1" key="1">
    <citation type="journal article" date="2011" name="PLoS Biol.">
        <title>Gene gain and loss during evolution of obligate parasitism in the white rust pathogen of Arabidopsis thaliana.</title>
        <authorList>
            <person name="Kemen E."/>
            <person name="Gardiner A."/>
            <person name="Schultz-Larsen T."/>
            <person name="Kemen A.C."/>
            <person name="Balmuth A.L."/>
            <person name="Robert-Seilaniantz A."/>
            <person name="Bailey K."/>
            <person name="Holub E."/>
            <person name="Studholme D.J."/>
            <person name="Maclean D."/>
            <person name="Jones J.D."/>
        </authorList>
    </citation>
    <scope>NUCLEOTIDE SEQUENCE</scope>
</reference>
<accession>F0WCL2</accession>
<dbReference type="HOGENOM" id="CLU_626148_0_0_1"/>
<organism evidence="1">
    <name type="scientific">Albugo laibachii Nc14</name>
    <dbReference type="NCBI Taxonomy" id="890382"/>
    <lineage>
        <taxon>Eukaryota</taxon>
        <taxon>Sar</taxon>
        <taxon>Stramenopiles</taxon>
        <taxon>Oomycota</taxon>
        <taxon>Peronosporomycetes</taxon>
        <taxon>Albuginales</taxon>
        <taxon>Albuginaceae</taxon>
        <taxon>Albugo</taxon>
    </lineage>
</organism>
<dbReference type="AlphaFoldDB" id="F0WCL2"/>
<protein>
    <submittedName>
        <fullName evidence="1">AlNc14C59G4392 protein</fullName>
    </submittedName>
</protein>
<dbReference type="SUPFAM" id="SSF56219">
    <property type="entry name" value="DNase I-like"/>
    <property type="match status" value="1"/>
</dbReference>
<dbReference type="InterPro" id="IPR036691">
    <property type="entry name" value="Endo/exonu/phosph_ase_sf"/>
</dbReference>
<sequence length="480" mass="54680">MKKNHTRIENDDRPTRVGEVVDFLMEDVKTAQSSTGQAKLVKEDVYVAKANKHVGFTSNGDSLLQFAYDHPIALQGVPNRCMRNNEPCFEEVVRVQTIKLAASEPTSDTTFLTKWSKRVNSKIPKLRKYTLKAVEHWWTSSPELEEFTRATKLLAFFKLMLMCTAPTIYHSDHWIQYITVSGWFDAHWENAILDELKQLQLSNRFLTNEASILQLKEEDGAQKLVTILSVNTNGIKKNGHLVIQHILSTYALCCVQDTRFRDRQHLETFYSHLTSTFGNKSFASDSNSLHSHPVRESGNGVMAIIRNDFPGLQTAETIQRLTIQDRCLVVRLVVDGSPVYIHNVYSPVNSAERKPFYDQLPTVWIVQVVPIDKSKVDFHVWNCFPPWGSSMLGVNSILKNESLLDLNQDDSSYASLPHKGDHLAHILEFASPSQLQGRGYWKCPLSLFEYPVIRAATEVEADHILERLYGSSCPGKDWER</sequence>
<gene>
    <name evidence="1" type="primary">AlNc14C59G4392</name>
    <name evidence="1" type="ORF">ALNC14_050720</name>
</gene>
<dbReference type="EMBL" id="FR824104">
    <property type="protein sequence ID" value="CCA18929.1"/>
    <property type="molecule type" value="Genomic_DNA"/>
</dbReference>
<name>F0WCL2_9STRA</name>